<keyword evidence="1" id="KW-0812">Transmembrane</keyword>
<dbReference type="PANTHER" id="PTHR36007">
    <property type="entry name" value="TRANSPORT PROTEIN-RELATED"/>
    <property type="match status" value="1"/>
</dbReference>
<proteinExistence type="predicted"/>
<dbReference type="PANTHER" id="PTHR36007:SF2">
    <property type="entry name" value="TRANSPORT PROTEIN-RELATED"/>
    <property type="match status" value="1"/>
</dbReference>
<keyword evidence="1" id="KW-1133">Transmembrane helix</keyword>
<sequence>MGKQHISTGERVAGRLEQRGFPRELAVTAIAMLPIVELRGAVPVGINLFKMPWHQAVLFSIIGNMIPIFLILILLDRITVWLGHIRFFKRFFDWLFARTRKKSGLIKRYEFWGLVLFVAIPLPVTGAWTGSVAAVVMGVPYWRSMLAIFIGVLIASAIVTTLSLMGIWGAVIAGIAIAGLIANAIISGLRRRRSLGI</sequence>
<feature type="transmembrane region" description="Helical" evidence="1">
    <location>
        <begin position="109"/>
        <end position="129"/>
    </location>
</feature>
<dbReference type="Pfam" id="PF06695">
    <property type="entry name" value="Sm_multidrug_ex"/>
    <property type="match status" value="1"/>
</dbReference>
<dbReference type="Proteomes" id="UP000215559">
    <property type="component" value="Unassembled WGS sequence"/>
</dbReference>
<organism evidence="2 3">
    <name type="scientific">candidate division WOR-3 bacterium JGI_Cruoil_03_51_56</name>
    <dbReference type="NCBI Taxonomy" id="1973747"/>
    <lineage>
        <taxon>Bacteria</taxon>
        <taxon>Bacteria division WOR-3</taxon>
    </lineage>
</organism>
<protein>
    <recommendedName>
        <fullName evidence="4">Ligand-binding protein SH3</fullName>
    </recommendedName>
</protein>
<feature type="transmembrane region" description="Helical" evidence="1">
    <location>
        <begin position="141"/>
        <end position="160"/>
    </location>
</feature>
<accession>A0A235BRL4</accession>
<feature type="transmembrane region" description="Helical" evidence="1">
    <location>
        <begin position="167"/>
        <end position="186"/>
    </location>
</feature>
<keyword evidence="1" id="KW-0472">Membrane</keyword>
<dbReference type="InterPro" id="IPR009577">
    <property type="entry name" value="Sm_multidrug_ex"/>
</dbReference>
<name>A0A235BRL4_UNCW3</name>
<dbReference type="AlphaFoldDB" id="A0A235BRL4"/>
<evidence type="ECO:0008006" key="4">
    <source>
        <dbReference type="Google" id="ProtNLM"/>
    </source>
</evidence>
<dbReference type="EMBL" id="NOZP01000134">
    <property type="protein sequence ID" value="OYD14861.1"/>
    <property type="molecule type" value="Genomic_DNA"/>
</dbReference>
<reference evidence="2 3" key="1">
    <citation type="submission" date="2017-07" db="EMBL/GenBank/DDBJ databases">
        <title>Recovery of genomes from metagenomes via a dereplication, aggregation, and scoring strategy.</title>
        <authorList>
            <person name="Sieber C.M."/>
            <person name="Probst A.J."/>
            <person name="Sharrar A."/>
            <person name="Thomas B.C."/>
            <person name="Hess M."/>
            <person name="Tringe S.G."/>
            <person name="Banfield J.F."/>
        </authorList>
    </citation>
    <scope>NUCLEOTIDE SEQUENCE [LARGE SCALE GENOMIC DNA]</scope>
    <source>
        <strain evidence="2">JGI_Cruoil_03_51_56</strain>
    </source>
</reference>
<evidence type="ECO:0000313" key="3">
    <source>
        <dbReference type="Proteomes" id="UP000215559"/>
    </source>
</evidence>
<comment type="caution">
    <text evidence="2">The sequence shown here is derived from an EMBL/GenBank/DDBJ whole genome shotgun (WGS) entry which is preliminary data.</text>
</comment>
<evidence type="ECO:0000256" key="1">
    <source>
        <dbReference type="SAM" id="Phobius"/>
    </source>
</evidence>
<feature type="transmembrane region" description="Helical" evidence="1">
    <location>
        <begin position="66"/>
        <end position="88"/>
    </location>
</feature>
<gene>
    <name evidence="2" type="ORF">CH330_07400</name>
</gene>
<evidence type="ECO:0000313" key="2">
    <source>
        <dbReference type="EMBL" id="OYD14861.1"/>
    </source>
</evidence>